<evidence type="ECO:0000256" key="3">
    <source>
        <dbReference type="ARBA" id="ARBA00022833"/>
    </source>
</evidence>
<dbReference type="InterPro" id="IPR001841">
    <property type="entry name" value="Znf_RING"/>
</dbReference>
<evidence type="ECO:0000256" key="5">
    <source>
        <dbReference type="SAM" id="Coils"/>
    </source>
</evidence>
<comment type="caution">
    <text evidence="8">The sequence shown here is derived from an EMBL/GenBank/DDBJ whole genome shotgun (WGS) entry which is preliminary data.</text>
</comment>
<feature type="coiled-coil region" evidence="5">
    <location>
        <begin position="243"/>
        <end position="284"/>
    </location>
</feature>
<dbReference type="Gene3D" id="3.30.40.10">
    <property type="entry name" value="Zinc/RING finger domain, C3HC4 (zinc finger)"/>
    <property type="match status" value="1"/>
</dbReference>
<proteinExistence type="predicted"/>
<dbReference type="SUPFAM" id="SSF57850">
    <property type="entry name" value="RING/U-box"/>
    <property type="match status" value="1"/>
</dbReference>
<reference evidence="8 9" key="1">
    <citation type="submission" date="2024-01" db="EMBL/GenBank/DDBJ databases">
        <title>The genomes of 5 underutilized Papilionoideae crops provide insights into root nodulation and disease resistanc.</title>
        <authorList>
            <person name="Yuan L."/>
        </authorList>
    </citation>
    <scope>NUCLEOTIDE SEQUENCE [LARGE SCALE GENOMIC DNA]</scope>
    <source>
        <strain evidence="8">ZHUSHIDOU_FW_LH</strain>
        <tissue evidence="8">Leaf</tissue>
    </source>
</reference>
<feature type="domain" description="RING-type" evidence="7">
    <location>
        <begin position="13"/>
        <end position="60"/>
    </location>
</feature>
<protein>
    <recommendedName>
        <fullName evidence="7">RING-type domain-containing protein</fullName>
    </recommendedName>
</protein>
<accession>A0AAN9FJ03</accession>
<dbReference type="PROSITE" id="PS50089">
    <property type="entry name" value="ZF_RING_2"/>
    <property type="match status" value="1"/>
</dbReference>
<keyword evidence="2 4" id="KW-0863">Zinc-finger</keyword>
<dbReference type="AlphaFoldDB" id="A0AAN9FJ03"/>
<feature type="region of interest" description="Disordered" evidence="6">
    <location>
        <begin position="371"/>
        <end position="395"/>
    </location>
</feature>
<dbReference type="InterPro" id="IPR013083">
    <property type="entry name" value="Znf_RING/FYVE/PHD"/>
</dbReference>
<dbReference type="PANTHER" id="PTHR47344">
    <property type="entry name" value="RING ZINC FINGER PROTEIN-RELATED"/>
    <property type="match status" value="1"/>
</dbReference>
<dbReference type="SMART" id="SM00184">
    <property type="entry name" value="RING"/>
    <property type="match status" value="1"/>
</dbReference>
<sequence length="571" mass="63314">MVEVSDEFTGTICSICYEGLKPITEDLQSISICGHVFHELCLQQWFEYSKTKKHTCPVCKQSCKGSDACRLYFQSIGEAAVSQKPSEFQEDAGVLRKEVKLLEVKVSGLSSQLERQGKELEEITQELSYCKKQAKKEIALKDEALNEKATLQFQLRMKSEELERTSLERFRLEEKNMALAKEFAALKLVSDLDLREEDVLKLATLGNGANSKDTIDTLKKSLVLRNRSYKELMAKCNVLGRGEARYSKKLEKAKDKIVKLKARVQELEAAAEVKENEYQTSLKKKAKFSETLENYINSNSDVLAASKYSSEEKKKHISTPQSGKDLNFGKSVQSLNIENSNAAENKAVNFGDGNKTTLSVDKEREIITIDDDDDDSEFTKSFPEHPKHNNKDQVGDDIDLRKSTAATPEAAMQGKCKVAESSRIDIDIEMPNINAGVMDEDVTLLSNVKQPQATINIRKESPIQLSNPGEICFSGGLLGPDGTRRYLGKWCKRGQNSASTSAKGSGNGDLIAVGADGRGGRIKALRSSNQTFSDGKENSLSSKRLKLGSKPNSLPSKGCLQMEHFFGRVSQ</sequence>
<evidence type="ECO:0000256" key="6">
    <source>
        <dbReference type="SAM" id="MobiDB-lite"/>
    </source>
</evidence>
<dbReference type="EMBL" id="JAYWIO010000003">
    <property type="protein sequence ID" value="KAK7274305.1"/>
    <property type="molecule type" value="Genomic_DNA"/>
</dbReference>
<feature type="compositionally biased region" description="Basic and acidic residues" evidence="6">
    <location>
        <begin position="382"/>
        <end position="395"/>
    </location>
</feature>
<keyword evidence="5" id="KW-0175">Coiled coil</keyword>
<dbReference type="InterPro" id="IPR011016">
    <property type="entry name" value="Znf_RING-CH"/>
</dbReference>
<dbReference type="PANTHER" id="PTHR47344:SF1">
    <property type="entry name" value="RING ZINC FINGER PROTEIN-RELATED"/>
    <property type="match status" value="1"/>
</dbReference>
<feature type="region of interest" description="Disordered" evidence="6">
    <location>
        <begin position="530"/>
        <end position="555"/>
    </location>
</feature>
<gene>
    <name evidence="8" type="ORF">RIF29_15388</name>
</gene>
<name>A0AAN9FJ03_CROPI</name>
<evidence type="ECO:0000256" key="1">
    <source>
        <dbReference type="ARBA" id="ARBA00022723"/>
    </source>
</evidence>
<dbReference type="GO" id="GO:0008270">
    <property type="term" value="F:zinc ion binding"/>
    <property type="evidence" value="ECO:0007669"/>
    <property type="project" value="UniProtKB-KW"/>
</dbReference>
<evidence type="ECO:0000313" key="8">
    <source>
        <dbReference type="EMBL" id="KAK7274305.1"/>
    </source>
</evidence>
<dbReference type="CDD" id="cd16448">
    <property type="entry name" value="RING-H2"/>
    <property type="match status" value="1"/>
</dbReference>
<evidence type="ECO:0000259" key="7">
    <source>
        <dbReference type="PROSITE" id="PS50089"/>
    </source>
</evidence>
<organism evidence="8 9">
    <name type="scientific">Crotalaria pallida</name>
    <name type="common">Smooth rattlebox</name>
    <name type="synonym">Crotalaria striata</name>
    <dbReference type="NCBI Taxonomy" id="3830"/>
    <lineage>
        <taxon>Eukaryota</taxon>
        <taxon>Viridiplantae</taxon>
        <taxon>Streptophyta</taxon>
        <taxon>Embryophyta</taxon>
        <taxon>Tracheophyta</taxon>
        <taxon>Spermatophyta</taxon>
        <taxon>Magnoliopsida</taxon>
        <taxon>eudicotyledons</taxon>
        <taxon>Gunneridae</taxon>
        <taxon>Pentapetalae</taxon>
        <taxon>rosids</taxon>
        <taxon>fabids</taxon>
        <taxon>Fabales</taxon>
        <taxon>Fabaceae</taxon>
        <taxon>Papilionoideae</taxon>
        <taxon>50 kb inversion clade</taxon>
        <taxon>genistoids sensu lato</taxon>
        <taxon>core genistoids</taxon>
        <taxon>Crotalarieae</taxon>
        <taxon>Crotalaria</taxon>
    </lineage>
</organism>
<evidence type="ECO:0000313" key="9">
    <source>
        <dbReference type="Proteomes" id="UP001372338"/>
    </source>
</evidence>
<evidence type="ECO:0000256" key="2">
    <source>
        <dbReference type="ARBA" id="ARBA00022771"/>
    </source>
</evidence>
<keyword evidence="1" id="KW-0479">Metal-binding</keyword>
<evidence type="ECO:0000256" key="4">
    <source>
        <dbReference type="PROSITE-ProRule" id="PRU00175"/>
    </source>
</evidence>
<keyword evidence="3" id="KW-0862">Zinc</keyword>
<keyword evidence="9" id="KW-1185">Reference proteome</keyword>
<dbReference type="Proteomes" id="UP001372338">
    <property type="component" value="Unassembled WGS sequence"/>
</dbReference>
<dbReference type="Pfam" id="PF13639">
    <property type="entry name" value="zf-RING_2"/>
    <property type="match status" value="1"/>
</dbReference>
<dbReference type="SMART" id="SM00744">
    <property type="entry name" value="RINGv"/>
    <property type="match status" value="1"/>
</dbReference>